<evidence type="ECO:0000256" key="2">
    <source>
        <dbReference type="ARBA" id="ARBA00008488"/>
    </source>
</evidence>
<reference evidence="9" key="1">
    <citation type="journal article" date="2019" name="Int. J. Syst. Evol. Microbiol.">
        <title>The Global Catalogue of Microorganisms (GCM) 10K type strain sequencing project: providing services to taxonomists for standard genome sequencing and annotation.</title>
        <authorList>
            <consortium name="The Broad Institute Genomics Platform"/>
            <consortium name="The Broad Institute Genome Sequencing Center for Infectious Disease"/>
            <person name="Wu L."/>
            <person name="Ma J."/>
        </authorList>
    </citation>
    <scope>NUCLEOTIDE SEQUENCE [LARGE SCALE GENOMIC DNA]</scope>
    <source>
        <strain evidence="9">CGMCC 1.7656</strain>
    </source>
</reference>
<comment type="caution">
    <text evidence="8">The sequence shown here is derived from an EMBL/GenBank/DDBJ whole genome shotgun (WGS) entry which is preliminary data.</text>
</comment>
<evidence type="ECO:0000256" key="3">
    <source>
        <dbReference type="ARBA" id="ARBA00022475"/>
    </source>
</evidence>
<dbReference type="InterPro" id="IPR004254">
    <property type="entry name" value="AdipoR/HlyIII-related"/>
</dbReference>
<evidence type="ECO:0000256" key="6">
    <source>
        <dbReference type="ARBA" id="ARBA00023136"/>
    </source>
</evidence>
<feature type="transmembrane region" description="Helical" evidence="7">
    <location>
        <begin position="167"/>
        <end position="186"/>
    </location>
</feature>
<feature type="transmembrane region" description="Helical" evidence="7">
    <location>
        <begin position="138"/>
        <end position="155"/>
    </location>
</feature>
<evidence type="ECO:0000256" key="7">
    <source>
        <dbReference type="SAM" id="Phobius"/>
    </source>
</evidence>
<evidence type="ECO:0000256" key="4">
    <source>
        <dbReference type="ARBA" id="ARBA00022692"/>
    </source>
</evidence>
<keyword evidence="4 7" id="KW-0812">Transmembrane</keyword>
<dbReference type="NCBIfam" id="TIGR01065">
    <property type="entry name" value="hlyIII"/>
    <property type="match status" value="1"/>
</dbReference>
<evidence type="ECO:0000256" key="5">
    <source>
        <dbReference type="ARBA" id="ARBA00022989"/>
    </source>
</evidence>
<feature type="transmembrane region" description="Helical" evidence="7">
    <location>
        <begin position="193"/>
        <end position="214"/>
    </location>
</feature>
<comment type="similarity">
    <text evidence="2">Belongs to the UPF0073 (Hly-III) family.</text>
</comment>
<dbReference type="PANTHER" id="PTHR20855">
    <property type="entry name" value="ADIPOR/PROGESTIN RECEPTOR-RELATED"/>
    <property type="match status" value="1"/>
</dbReference>
<dbReference type="Proteomes" id="UP000620064">
    <property type="component" value="Unassembled WGS sequence"/>
</dbReference>
<dbReference type="Pfam" id="PF03006">
    <property type="entry name" value="HlyIII"/>
    <property type="match status" value="1"/>
</dbReference>
<keyword evidence="6 7" id="KW-0472">Membrane</keyword>
<dbReference type="EMBL" id="BMLV01000003">
    <property type="protein sequence ID" value="GGP04316.1"/>
    <property type="molecule type" value="Genomic_DNA"/>
</dbReference>
<sequence length="215" mass="24679">MKQQKIITQQYSNLEEKLNVWSHAFGIFLSVIALVLLMTKAVEKENIWMMISFPIFGISLILLYLASTLYHSAKDPSKRFKLKIFDHAAIYVLIAGSYTPFTLVSLNGETGWFIFSIVWILAFTGIILKLFFTGRFKVLSTAMYVLMGWLIIFYFKELTANLHSDGVFYLILGGVFYTIGAVLYSIKKIKFNHAIFHIFVLGGSFCHFLSVYLYI</sequence>
<dbReference type="PANTHER" id="PTHR20855:SF3">
    <property type="entry name" value="LD03007P"/>
    <property type="match status" value="1"/>
</dbReference>
<dbReference type="RefSeq" id="WP_188617576.1">
    <property type="nucleotide sequence ID" value="NZ_BMLV01000003.1"/>
</dbReference>
<keyword evidence="3" id="KW-1003">Cell membrane</keyword>
<evidence type="ECO:0000256" key="1">
    <source>
        <dbReference type="ARBA" id="ARBA00004651"/>
    </source>
</evidence>
<accession>A0ABQ2NLD9</accession>
<feature type="transmembrane region" description="Helical" evidence="7">
    <location>
        <begin position="112"/>
        <end position="131"/>
    </location>
</feature>
<organism evidence="8 9">
    <name type="scientific">Cloacibacterium rupense</name>
    <dbReference type="NCBI Taxonomy" id="517423"/>
    <lineage>
        <taxon>Bacteria</taxon>
        <taxon>Pseudomonadati</taxon>
        <taxon>Bacteroidota</taxon>
        <taxon>Flavobacteriia</taxon>
        <taxon>Flavobacteriales</taxon>
        <taxon>Weeksellaceae</taxon>
    </lineage>
</organism>
<feature type="transmembrane region" description="Helical" evidence="7">
    <location>
        <begin position="47"/>
        <end position="67"/>
    </location>
</feature>
<dbReference type="InterPro" id="IPR005744">
    <property type="entry name" value="Hy-lIII"/>
</dbReference>
<proteinExistence type="inferred from homology"/>
<feature type="transmembrane region" description="Helical" evidence="7">
    <location>
        <begin position="88"/>
        <end position="106"/>
    </location>
</feature>
<gene>
    <name evidence="8" type="ORF">GCM10010992_15880</name>
</gene>
<protein>
    <submittedName>
        <fullName evidence="8">Hemolysin D</fullName>
    </submittedName>
</protein>
<evidence type="ECO:0000313" key="8">
    <source>
        <dbReference type="EMBL" id="GGP04316.1"/>
    </source>
</evidence>
<keyword evidence="9" id="KW-1185">Reference proteome</keyword>
<comment type="subcellular location">
    <subcellularLocation>
        <location evidence="1">Cell membrane</location>
        <topology evidence="1">Multi-pass membrane protein</topology>
    </subcellularLocation>
</comment>
<keyword evidence="5 7" id="KW-1133">Transmembrane helix</keyword>
<feature type="transmembrane region" description="Helical" evidence="7">
    <location>
        <begin position="20"/>
        <end position="41"/>
    </location>
</feature>
<evidence type="ECO:0000313" key="9">
    <source>
        <dbReference type="Proteomes" id="UP000620064"/>
    </source>
</evidence>
<name>A0ABQ2NLD9_9FLAO</name>